<evidence type="ECO:0000313" key="2">
    <source>
        <dbReference type="EMBL" id="EPQ05120.1"/>
    </source>
</evidence>
<protein>
    <submittedName>
        <fullName evidence="2">Uncharacterized protein</fullName>
    </submittedName>
</protein>
<gene>
    <name evidence="2" type="ORF">D623_10015481</name>
</gene>
<accession>S7MNM7</accession>
<name>S7MNM7_MYOBR</name>
<dbReference type="Proteomes" id="UP000052978">
    <property type="component" value="Unassembled WGS sequence"/>
</dbReference>
<keyword evidence="3" id="KW-1185">Reference proteome</keyword>
<evidence type="ECO:0000256" key="1">
    <source>
        <dbReference type="SAM" id="MobiDB-lite"/>
    </source>
</evidence>
<feature type="region of interest" description="Disordered" evidence="1">
    <location>
        <begin position="1"/>
        <end position="58"/>
    </location>
</feature>
<proteinExistence type="predicted"/>
<dbReference type="AlphaFoldDB" id="S7MNM7"/>
<evidence type="ECO:0000313" key="3">
    <source>
        <dbReference type="Proteomes" id="UP000052978"/>
    </source>
</evidence>
<dbReference type="EMBL" id="KE161720">
    <property type="protein sequence ID" value="EPQ05120.1"/>
    <property type="molecule type" value="Genomic_DNA"/>
</dbReference>
<reference evidence="2 3" key="1">
    <citation type="journal article" date="2013" name="Nat. Commun.">
        <title>Genome analysis reveals insights into physiology and longevity of the Brandt's bat Myotis brandtii.</title>
        <authorList>
            <person name="Seim I."/>
            <person name="Fang X."/>
            <person name="Xiong Z."/>
            <person name="Lobanov A.V."/>
            <person name="Huang Z."/>
            <person name="Ma S."/>
            <person name="Feng Y."/>
            <person name="Turanov A.A."/>
            <person name="Zhu Y."/>
            <person name="Lenz T.L."/>
            <person name="Gerashchenko M.V."/>
            <person name="Fan D."/>
            <person name="Hee Yim S."/>
            <person name="Yao X."/>
            <person name="Jordan D."/>
            <person name="Xiong Y."/>
            <person name="Ma Y."/>
            <person name="Lyapunov A.N."/>
            <person name="Chen G."/>
            <person name="Kulakova O.I."/>
            <person name="Sun Y."/>
            <person name="Lee S.G."/>
            <person name="Bronson R.T."/>
            <person name="Moskalev A.A."/>
            <person name="Sunyaev S.R."/>
            <person name="Zhang G."/>
            <person name="Krogh A."/>
            <person name="Wang J."/>
            <person name="Gladyshev V.N."/>
        </authorList>
    </citation>
    <scope>NUCLEOTIDE SEQUENCE [LARGE SCALE GENOMIC DNA]</scope>
</reference>
<organism evidence="2 3">
    <name type="scientific">Myotis brandtii</name>
    <name type="common">Brandt's bat</name>
    <dbReference type="NCBI Taxonomy" id="109478"/>
    <lineage>
        <taxon>Eukaryota</taxon>
        <taxon>Metazoa</taxon>
        <taxon>Chordata</taxon>
        <taxon>Craniata</taxon>
        <taxon>Vertebrata</taxon>
        <taxon>Euteleostomi</taxon>
        <taxon>Mammalia</taxon>
        <taxon>Eutheria</taxon>
        <taxon>Laurasiatheria</taxon>
        <taxon>Chiroptera</taxon>
        <taxon>Yangochiroptera</taxon>
        <taxon>Vespertilionidae</taxon>
        <taxon>Myotis</taxon>
    </lineage>
</organism>
<sequence length="99" mass="10689">MALKNVDPGYRGGLRGFGTEERNPELNLSPVLSQAEDEAEAVGRSRPPGGLGVVGRADQGPLMISEPTAHIRGQLGAWPKRFTFSSKSLLLPAWTRYSL</sequence>